<name>A0A0W8F4F6_9ZZZZ</name>
<dbReference type="Gene3D" id="3.20.20.70">
    <property type="entry name" value="Aldolase class I"/>
    <property type="match status" value="1"/>
</dbReference>
<dbReference type="EMBL" id="LNQE01001554">
    <property type="protein sequence ID" value="KUG15458.1"/>
    <property type="molecule type" value="Genomic_DNA"/>
</dbReference>
<gene>
    <name evidence="6" type="ORF">ASZ90_014875</name>
</gene>
<dbReference type="NCBIfam" id="TIGR03278">
    <property type="entry name" value="methan_mark_10"/>
    <property type="match status" value="1"/>
</dbReference>
<comment type="caution">
    <text evidence="6">The sequence shown here is derived from an EMBL/GenBank/DDBJ whole genome shotgun (WGS) entry which is preliminary data.</text>
</comment>
<evidence type="ECO:0000256" key="2">
    <source>
        <dbReference type="ARBA" id="ARBA00022723"/>
    </source>
</evidence>
<evidence type="ECO:0000256" key="3">
    <source>
        <dbReference type="ARBA" id="ARBA00023004"/>
    </source>
</evidence>
<proteinExistence type="predicted"/>
<dbReference type="SUPFAM" id="SSF102114">
    <property type="entry name" value="Radical SAM enzymes"/>
    <property type="match status" value="1"/>
</dbReference>
<evidence type="ECO:0000313" key="6">
    <source>
        <dbReference type="EMBL" id="KUG15458.1"/>
    </source>
</evidence>
<reference evidence="6" key="1">
    <citation type="journal article" date="2015" name="Proc. Natl. Acad. Sci. U.S.A.">
        <title>Networks of energetic and metabolic interactions define dynamics in microbial communities.</title>
        <authorList>
            <person name="Embree M."/>
            <person name="Liu J.K."/>
            <person name="Al-Bassam M.M."/>
            <person name="Zengler K."/>
        </authorList>
    </citation>
    <scope>NUCLEOTIDE SEQUENCE</scope>
</reference>
<keyword evidence="4" id="KW-0411">Iron-sulfur</keyword>
<keyword evidence="2" id="KW-0479">Metal-binding</keyword>
<dbReference type="CDD" id="cd01335">
    <property type="entry name" value="Radical_SAM"/>
    <property type="match status" value="1"/>
</dbReference>
<dbReference type="InterPro" id="IPR013785">
    <property type="entry name" value="Aldolase_TIM"/>
</dbReference>
<dbReference type="InterPro" id="IPR017672">
    <property type="entry name" value="MA_4551-like"/>
</dbReference>
<keyword evidence="1" id="KW-0949">S-adenosyl-L-methionine</keyword>
<evidence type="ECO:0000256" key="1">
    <source>
        <dbReference type="ARBA" id="ARBA00022691"/>
    </source>
</evidence>
<dbReference type="InterPro" id="IPR007197">
    <property type="entry name" value="rSAM"/>
</dbReference>
<protein>
    <submittedName>
        <fullName evidence="6">Methyl coenzyme m reductase associated protein</fullName>
    </submittedName>
</protein>
<dbReference type="GO" id="GO:0046872">
    <property type="term" value="F:metal ion binding"/>
    <property type="evidence" value="ECO:0007669"/>
    <property type="project" value="UniProtKB-KW"/>
</dbReference>
<accession>A0A0W8F4F6</accession>
<dbReference type="Pfam" id="PF04055">
    <property type="entry name" value="Radical_SAM"/>
    <property type="match status" value="1"/>
</dbReference>
<evidence type="ECO:0000256" key="4">
    <source>
        <dbReference type="ARBA" id="ARBA00023014"/>
    </source>
</evidence>
<dbReference type="AlphaFoldDB" id="A0A0W8F4F6"/>
<feature type="domain" description="Radical SAM core" evidence="5">
    <location>
        <begin position="13"/>
        <end position="192"/>
    </location>
</feature>
<evidence type="ECO:0000259" key="5">
    <source>
        <dbReference type="Pfam" id="PF04055"/>
    </source>
</evidence>
<dbReference type="SFLD" id="SFLDS00029">
    <property type="entry name" value="Radical_SAM"/>
    <property type="match status" value="1"/>
</dbReference>
<organism evidence="6">
    <name type="scientific">hydrocarbon metagenome</name>
    <dbReference type="NCBI Taxonomy" id="938273"/>
    <lineage>
        <taxon>unclassified sequences</taxon>
        <taxon>metagenomes</taxon>
        <taxon>ecological metagenomes</taxon>
    </lineage>
</organism>
<dbReference type="GO" id="GO:0003824">
    <property type="term" value="F:catalytic activity"/>
    <property type="evidence" value="ECO:0007669"/>
    <property type="project" value="InterPro"/>
</dbReference>
<dbReference type="GO" id="GO:0051536">
    <property type="term" value="F:iron-sulfur cluster binding"/>
    <property type="evidence" value="ECO:0007669"/>
    <property type="project" value="UniProtKB-KW"/>
</dbReference>
<dbReference type="InterPro" id="IPR058240">
    <property type="entry name" value="rSAM_sf"/>
</dbReference>
<keyword evidence="3" id="KW-0408">Iron</keyword>
<sequence length="411" mass="45283">MAQLTVDIGGKPGVNCRGFCEYCYFRHVKETRPFGCRHCPPYRVGCDYCSRSVREYYQGWKTLREVGDDTLGALQMMTGDLDRVTISGGGDPSCYPEFVDLIELLSGMEAPLHIGYTSGKGFDDPAIADFLIDHGLSELSFTVFSVDPRKRKRYMHDPTPEVSLKILDRLCGEIDVYGAAVVLPGVNDGKVLEETCRWLEDRGAKGLILMRFANRLDQGLILGNSPVIKGQRVQTPQEFADMVADLAGRFSMKISGTPLWDPGIGSPFAIRNEPDLLDKLPLIQRRATVITGSIAAPAIRAILDARGDGVRVIGTEKEIACLITADDLRALDVGELDDLVIIPGRAFVHDHDAERILSADGKERTVMRGPEMLTADAETSMGMKREGVLLMELEGFADLIRLINRYGRACP</sequence>